<evidence type="ECO:0000313" key="9">
    <source>
        <dbReference type="Proteomes" id="UP000422108"/>
    </source>
</evidence>
<gene>
    <name evidence="8" type="primary">xdhA</name>
    <name evidence="8" type="ORF">DSCOOX_49860</name>
</gene>
<evidence type="ECO:0000256" key="1">
    <source>
        <dbReference type="ARBA" id="ARBA00022630"/>
    </source>
</evidence>
<dbReference type="InterPro" id="IPR016208">
    <property type="entry name" value="Ald_Oxase/xanthine_DH-like"/>
</dbReference>
<dbReference type="InterPro" id="IPR002888">
    <property type="entry name" value="2Fe-2S-bd"/>
</dbReference>
<dbReference type="Gene3D" id="3.30.390.50">
    <property type="entry name" value="CO dehydrogenase flavoprotein, C-terminal domain"/>
    <property type="match status" value="1"/>
</dbReference>
<dbReference type="EMBL" id="AP021879">
    <property type="protein sequence ID" value="BBO91806.1"/>
    <property type="molecule type" value="Genomic_DNA"/>
</dbReference>
<dbReference type="Pfam" id="PF00111">
    <property type="entry name" value="Fer2"/>
    <property type="match status" value="1"/>
</dbReference>
<evidence type="ECO:0000256" key="4">
    <source>
        <dbReference type="ARBA" id="ARBA00023002"/>
    </source>
</evidence>
<name>A0A5K8AH46_9BACT</name>
<dbReference type="Gene3D" id="1.10.150.120">
    <property type="entry name" value="[2Fe-2S]-binding domain"/>
    <property type="match status" value="1"/>
</dbReference>
<dbReference type="PROSITE" id="PS51085">
    <property type="entry name" value="2FE2S_FER_2"/>
    <property type="match status" value="1"/>
</dbReference>
<dbReference type="InterPro" id="IPR036318">
    <property type="entry name" value="FAD-bd_PCMH-like_sf"/>
</dbReference>
<evidence type="ECO:0000259" key="6">
    <source>
        <dbReference type="PROSITE" id="PS51085"/>
    </source>
</evidence>
<dbReference type="SUPFAM" id="SSF55447">
    <property type="entry name" value="CO dehydrogenase flavoprotein C-terminal domain-like"/>
    <property type="match status" value="1"/>
</dbReference>
<dbReference type="PANTHER" id="PTHR45444:SF3">
    <property type="entry name" value="XANTHINE DEHYDROGENASE"/>
    <property type="match status" value="1"/>
</dbReference>
<dbReference type="GO" id="GO:0071949">
    <property type="term" value="F:FAD binding"/>
    <property type="evidence" value="ECO:0007669"/>
    <property type="project" value="InterPro"/>
</dbReference>
<evidence type="ECO:0000256" key="5">
    <source>
        <dbReference type="ARBA" id="ARBA00023004"/>
    </source>
</evidence>
<dbReference type="SMART" id="SM01092">
    <property type="entry name" value="CO_deh_flav_C"/>
    <property type="match status" value="1"/>
</dbReference>
<reference evidence="8 9" key="1">
    <citation type="submission" date="2019-11" db="EMBL/GenBank/DDBJ databases">
        <title>Comparative genomics of hydrocarbon-degrading Desulfosarcina strains.</title>
        <authorList>
            <person name="Watanabe M."/>
            <person name="Kojima H."/>
            <person name="Fukui M."/>
        </authorList>
    </citation>
    <scope>NUCLEOTIDE SEQUENCE [LARGE SCALE GENOMIC DNA]</scope>
    <source>
        <strain evidence="9">oXyS1</strain>
    </source>
</reference>
<dbReference type="Pfam" id="PF00941">
    <property type="entry name" value="FAD_binding_5"/>
    <property type="match status" value="1"/>
</dbReference>
<keyword evidence="1" id="KW-0285">Flavoprotein</keyword>
<dbReference type="Gene3D" id="3.10.20.30">
    <property type="match status" value="1"/>
</dbReference>
<dbReference type="PROSITE" id="PS51387">
    <property type="entry name" value="FAD_PCMH"/>
    <property type="match status" value="1"/>
</dbReference>
<organism evidence="8 9">
    <name type="scientific">Desulfosarcina ovata subsp. ovata</name>
    <dbReference type="NCBI Taxonomy" id="2752305"/>
    <lineage>
        <taxon>Bacteria</taxon>
        <taxon>Pseudomonadati</taxon>
        <taxon>Thermodesulfobacteriota</taxon>
        <taxon>Desulfobacteria</taxon>
        <taxon>Desulfobacterales</taxon>
        <taxon>Desulfosarcinaceae</taxon>
        <taxon>Desulfosarcina</taxon>
    </lineage>
</organism>
<dbReference type="Gene3D" id="3.30.465.10">
    <property type="match status" value="1"/>
</dbReference>
<dbReference type="Pfam" id="PF03450">
    <property type="entry name" value="CO_deh_flav_C"/>
    <property type="match status" value="1"/>
</dbReference>
<dbReference type="Proteomes" id="UP000422108">
    <property type="component" value="Chromosome"/>
</dbReference>
<keyword evidence="3" id="KW-0274">FAD</keyword>
<dbReference type="AlphaFoldDB" id="A0A5K8AH46"/>
<keyword evidence="4" id="KW-0560">Oxidoreductase</keyword>
<dbReference type="GO" id="GO:0016491">
    <property type="term" value="F:oxidoreductase activity"/>
    <property type="evidence" value="ECO:0007669"/>
    <property type="project" value="UniProtKB-KW"/>
</dbReference>
<dbReference type="InterPro" id="IPR002346">
    <property type="entry name" value="Mopterin_DH_FAD-bd"/>
</dbReference>
<protein>
    <submittedName>
        <fullName evidence="8">Xanthine dehydrogenase small subunit</fullName>
    </submittedName>
</protein>
<feature type="domain" description="2Fe-2S ferredoxin-type" evidence="6">
    <location>
        <begin position="89"/>
        <end position="173"/>
    </location>
</feature>
<keyword evidence="2" id="KW-0479">Metal-binding</keyword>
<dbReference type="InterPro" id="IPR005107">
    <property type="entry name" value="CO_DH_flav_C"/>
</dbReference>
<dbReference type="SUPFAM" id="SSF47741">
    <property type="entry name" value="CO dehydrogenase ISP C-domain like"/>
    <property type="match status" value="1"/>
</dbReference>
<keyword evidence="5" id="KW-0408">Iron</keyword>
<dbReference type="InterPro" id="IPR001041">
    <property type="entry name" value="2Fe-2S_ferredoxin-type"/>
</dbReference>
<dbReference type="InterPro" id="IPR036010">
    <property type="entry name" value="2Fe-2S_ferredoxin-like_sf"/>
</dbReference>
<evidence type="ECO:0000256" key="3">
    <source>
        <dbReference type="ARBA" id="ARBA00022827"/>
    </source>
</evidence>
<dbReference type="PANTHER" id="PTHR45444">
    <property type="entry name" value="XANTHINE DEHYDROGENASE"/>
    <property type="match status" value="1"/>
</dbReference>
<dbReference type="GO" id="GO:0005506">
    <property type="term" value="F:iron ion binding"/>
    <property type="evidence" value="ECO:0007669"/>
    <property type="project" value="InterPro"/>
</dbReference>
<sequence>MNVKDQMKNAKWWYSVYFKIDFILHLAFSHFREWCEFRNGRFLILLAIALGPGACESPIAINGDSPLYFNPQTRYWLPDGAEPADHWSPMIRFILNRDVVSTRVNRGSVLLDFLRRERHLTGTKQGCREGDCGACSVLVGSRVPGGVRYRLVAACLTPVGELHGNHVLTIEGLNMDALSPVQQAIVDAGATQCGFCTPGIVVALTGFLLASPSLTLAEALAALDGNICRCTGYASIRRAVQRLVDGLGPLPTAPDRRLEKLVRTASLPAYLIDIGRRLDAIALEPAPAAADGVPVPVSGGTDLFVQQPENMRHQPLVFLGRDARLQGIRIDDDHIHIGATTPVEDLKRDHRLVRIFPAWQTTMDAIASTPIRNRATLAGNIVNASPIGDLTIMMLALNAQLTIRGSCGMRRIALDAFYRGDKQVDLAAGEWITEISFLHPSPQSCFNFEKVSRRKRLDIASVNTAMHVETHGGRVSHARISAGGVAPVPLFLTGSSAWLIGQPVSCATLARLIDLIDSEVSPIDDVRGTAHYKRRLLRRLVIAHFVVCFPDLELEGRLP</sequence>
<evidence type="ECO:0000256" key="2">
    <source>
        <dbReference type="ARBA" id="ARBA00022723"/>
    </source>
</evidence>
<dbReference type="InterPro" id="IPR036683">
    <property type="entry name" value="CO_DH_flav_C_dom_sf"/>
</dbReference>
<proteinExistence type="predicted"/>
<dbReference type="InterPro" id="IPR006058">
    <property type="entry name" value="2Fe2S_fd_BS"/>
</dbReference>
<dbReference type="GO" id="GO:0051537">
    <property type="term" value="F:2 iron, 2 sulfur cluster binding"/>
    <property type="evidence" value="ECO:0007669"/>
    <property type="project" value="InterPro"/>
</dbReference>
<dbReference type="InterPro" id="IPR016166">
    <property type="entry name" value="FAD-bd_PCMH"/>
</dbReference>
<dbReference type="CDD" id="cd00207">
    <property type="entry name" value="fer2"/>
    <property type="match status" value="1"/>
</dbReference>
<dbReference type="SUPFAM" id="SSF54292">
    <property type="entry name" value="2Fe-2S ferredoxin-like"/>
    <property type="match status" value="1"/>
</dbReference>
<dbReference type="RefSeq" id="WP_162459111.1">
    <property type="nucleotide sequence ID" value="NZ_AP021879.1"/>
</dbReference>
<feature type="domain" description="FAD-binding PCMH-type" evidence="7">
    <location>
        <begin position="264"/>
        <end position="442"/>
    </location>
</feature>
<accession>A0A5K8AH46</accession>
<dbReference type="PROSITE" id="PS00197">
    <property type="entry name" value="2FE2S_FER_1"/>
    <property type="match status" value="1"/>
</dbReference>
<evidence type="ECO:0000259" key="7">
    <source>
        <dbReference type="PROSITE" id="PS51387"/>
    </source>
</evidence>
<dbReference type="InterPro" id="IPR036884">
    <property type="entry name" value="2Fe-2S-bd_dom_sf"/>
</dbReference>
<evidence type="ECO:0000313" key="8">
    <source>
        <dbReference type="EMBL" id="BBO91806.1"/>
    </source>
</evidence>
<dbReference type="Pfam" id="PF01799">
    <property type="entry name" value="Fer2_2"/>
    <property type="match status" value="1"/>
</dbReference>
<keyword evidence="9" id="KW-1185">Reference proteome</keyword>
<dbReference type="InterPro" id="IPR016169">
    <property type="entry name" value="FAD-bd_PCMH_sub2"/>
</dbReference>
<dbReference type="InterPro" id="IPR012675">
    <property type="entry name" value="Beta-grasp_dom_sf"/>
</dbReference>
<dbReference type="SUPFAM" id="SSF56176">
    <property type="entry name" value="FAD-binding/transporter-associated domain-like"/>
    <property type="match status" value="1"/>
</dbReference>